<evidence type="ECO:0008006" key="4">
    <source>
        <dbReference type="Google" id="ProtNLM"/>
    </source>
</evidence>
<dbReference type="OrthoDB" id="6466459at2759"/>
<protein>
    <recommendedName>
        <fullName evidence="4">Helitron helicase-like domain-containing protein</fullName>
    </recommendedName>
</protein>
<evidence type="ECO:0000313" key="3">
    <source>
        <dbReference type="Proteomes" id="UP000499080"/>
    </source>
</evidence>
<gene>
    <name evidence="2" type="ORF">AVEN_104765_1</name>
</gene>
<dbReference type="Proteomes" id="UP000499080">
    <property type="component" value="Unassembled WGS sequence"/>
</dbReference>
<organism evidence="2 3">
    <name type="scientific">Araneus ventricosus</name>
    <name type="common">Orbweaver spider</name>
    <name type="synonym">Epeira ventricosa</name>
    <dbReference type="NCBI Taxonomy" id="182803"/>
    <lineage>
        <taxon>Eukaryota</taxon>
        <taxon>Metazoa</taxon>
        <taxon>Ecdysozoa</taxon>
        <taxon>Arthropoda</taxon>
        <taxon>Chelicerata</taxon>
        <taxon>Arachnida</taxon>
        <taxon>Araneae</taxon>
        <taxon>Araneomorphae</taxon>
        <taxon>Entelegynae</taxon>
        <taxon>Araneoidea</taxon>
        <taxon>Araneidae</taxon>
        <taxon>Araneus</taxon>
    </lineage>
</organism>
<evidence type="ECO:0000313" key="2">
    <source>
        <dbReference type="EMBL" id="GBN00694.1"/>
    </source>
</evidence>
<accession>A0A4Y2KDC1</accession>
<sequence>MREKQSREKQAEGQKSHVRELDRIYRDDGRANETAEETEQRHSEDIFRTIARRNNTSAKEAEQRHSDDRLWASARRNSMPAEETKERRSDDRLRAIARRNNESFEVKNQRQASDRLRTLNSRPIESNEQRERRIHCNTLGNQNRIGAETFDARRNRLQLERMRQGSLRASNWLYLKDETFHYDPNFDYPNFPQIVIGSMSSKCPFCGAQKVEAETSGLCCSSGNVSLQELPQLPKPLKSLMEGNDPKSKEFLRMIRKYNSSFQNTSFGTSLPMLHSTGFKPTFRIQSQVYHKAGSLMSLPNEEAKFLYIYFLENDDAEAKRRCTLIPRTTKSLIESFQKMLHESNHYVQKFKTAIEDNPTEDLQIFINADKKLIEGYERAFNTPALNEVDIIIVGNDFEKRDIVLTIRSNELKNICETHISYDALQYPLMFPRGEDGYTININEVERGTANQINQMVSIMSFYSNRLMVRST</sequence>
<feature type="compositionally biased region" description="Basic and acidic residues" evidence="1">
    <location>
        <begin position="82"/>
        <end position="93"/>
    </location>
</feature>
<dbReference type="PANTHER" id="PTHR45786:SF74">
    <property type="entry name" value="ATP-DEPENDENT DNA HELICASE"/>
    <property type="match status" value="1"/>
</dbReference>
<reference evidence="2 3" key="1">
    <citation type="journal article" date="2019" name="Sci. Rep.">
        <title>Orb-weaving spider Araneus ventricosus genome elucidates the spidroin gene catalogue.</title>
        <authorList>
            <person name="Kono N."/>
            <person name="Nakamura H."/>
            <person name="Ohtoshi R."/>
            <person name="Moran D.A.P."/>
            <person name="Shinohara A."/>
            <person name="Yoshida Y."/>
            <person name="Fujiwara M."/>
            <person name="Mori M."/>
            <person name="Tomita M."/>
            <person name="Arakawa K."/>
        </authorList>
    </citation>
    <scope>NUCLEOTIDE SEQUENCE [LARGE SCALE GENOMIC DNA]</scope>
</reference>
<comment type="caution">
    <text evidence="2">The sequence shown here is derived from an EMBL/GenBank/DDBJ whole genome shotgun (WGS) entry which is preliminary data.</text>
</comment>
<feature type="compositionally biased region" description="Basic and acidic residues" evidence="1">
    <location>
        <begin position="1"/>
        <end position="47"/>
    </location>
</feature>
<dbReference type="AlphaFoldDB" id="A0A4Y2KDC1"/>
<feature type="compositionally biased region" description="Basic and acidic residues" evidence="1">
    <location>
        <begin position="59"/>
        <end position="70"/>
    </location>
</feature>
<evidence type="ECO:0000256" key="1">
    <source>
        <dbReference type="SAM" id="MobiDB-lite"/>
    </source>
</evidence>
<feature type="region of interest" description="Disordered" evidence="1">
    <location>
        <begin position="1"/>
        <end position="93"/>
    </location>
</feature>
<keyword evidence="3" id="KW-1185">Reference proteome</keyword>
<dbReference type="EMBL" id="BGPR01004541">
    <property type="protein sequence ID" value="GBN00694.1"/>
    <property type="molecule type" value="Genomic_DNA"/>
</dbReference>
<proteinExistence type="predicted"/>
<dbReference type="PANTHER" id="PTHR45786">
    <property type="entry name" value="DNA BINDING PROTEIN-LIKE"/>
    <property type="match status" value="1"/>
</dbReference>
<name>A0A4Y2KDC1_ARAVE</name>